<gene>
    <name evidence="8" type="primary">atpH</name>
    <name evidence="9" type="ORF">BC6307_21960</name>
</gene>
<protein>
    <recommendedName>
        <fullName evidence="8">ATP synthase subunit delta</fullName>
    </recommendedName>
    <alternativeName>
        <fullName evidence="8">ATP synthase F(1) sector subunit delta</fullName>
    </alternativeName>
    <alternativeName>
        <fullName evidence="8">F-type ATPase subunit delta</fullName>
        <shortName evidence="8">F-ATPase subunit delta</shortName>
    </alternativeName>
</protein>
<dbReference type="EMBL" id="CP018866">
    <property type="protein sequence ID" value="AST93744.1"/>
    <property type="molecule type" value="Genomic_DNA"/>
</dbReference>
<dbReference type="NCBIfam" id="NF004403">
    <property type="entry name" value="PRK05758.2-4"/>
    <property type="match status" value="1"/>
</dbReference>
<dbReference type="PRINTS" id="PR00125">
    <property type="entry name" value="ATPASEDELTA"/>
</dbReference>
<evidence type="ECO:0000256" key="3">
    <source>
        <dbReference type="ARBA" id="ARBA00022781"/>
    </source>
</evidence>
<dbReference type="NCBIfam" id="TIGR01145">
    <property type="entry name" value="ATP_synt_delta"/>
    <property type="match status" value="1"/>
</dbReference>
<organism evidence="9 10">
    <name type="scientific">Sutcliffiella cohnii</name>
    <dbReference type="NCBI Taxonomy" id="33932"/>
    <lineage>
        <taxon>Bacteria</taxon>
        <taxon>Bacillati</taxon>
        <taxon>Bacillota</taxon>
        <taxon>Bacilli</taxon>
        <taxon>Bacillales</taxon>
        <taxon>Bacillaceae</taxon>
        <taxon>Sutcliffiella</taxon>
    </lineage>
</organism>
<comment type="function">
    <text evidence="8">F(1)F(0) ATP synthase produces ATP from ADP in the presence of a proton or sodium gradient. F-type ATPases consist of two structural domains, F(1) containing the extramembraneous catalytic core and F(0) containing the membrane proton channel, linked together by a central stalk and a peripheral stalk. During catalysis, ATP synthesis in the catalytic domain of F(1) is coupled via a rotary mechanism of the central stalk subunits to proton translocation.</text>
</comment>
<sequence length="180" mass="19948">MSKNSAAKRYALALFQIAKENNTFDQFDTELAEVKAVFATNKELQLVLTNPKVLKESKKQIIREGFVGASPFIVNTLQLLVDRHRENIVVDMVDEYKKIANEARNIAEAVVYSVKALSEAEKQQLSAVFAAKVGKASLSIENIVDPSILGGLKIQIGNRIFDGSVSSKLERLGRQLTLNR</sequence>
<evidence type="ECO:0000256" key="1">
    <source>
        <dbReference type="ARBA" id="ARBA00004370"/>
    </source>
</evidence>
<keyword evidence="8" id="KW-1003">Cell membrane</keyword>
<evidence type="ECO:0000313" key="10">
    <source>
        <dbReference type="Proteomes" id="UP000215224"/>
    </source>
</evidence>
<comment type="subcellular location">
    <subcellularLocation>
        <location evidence="8">Cell membrane</location>
        <topology evidence="8">Peripheral membrane protein</topology>
    </subcellularLocation>
    <subcellularLocation>
        <location evidence="1">Membrane</location>
    </subcellularLocation>
</comment>
<keyword evidence="5 8" id="KW-0472">Membrane</keyword>
<keyword evidence="2 8" id="KW-0813">Transport</keyword>
<keyword evidence="7 8" id="KW-0066">ATP synthesis</keyword>
<evidence type="ECO:0000256" key="8">
    <source>
        <dbReference type="HAMAP-Rule" id="MF_01416"/>
    </source>
</evidence>
<evidence type="ECO:0000256" key="5">
    <source>
        <dbReference type="ARBA" id="ARBA00023136"/>
    </source>
</evidence>
<keyword evidence="3 8" id="KW-0375">Hydrogen ion transport</keyword>
<dbReference type="RefSeq" id="WP_066418344.1">
    <property type="nucleotide sequence ID" value="NZ_CP018866.1"/>
</dbReference>
<dbReference type="AlphaFoldDB" id="A0A223KWH6"/>
<proteinExistence type="inferred from homology"/>
<evidence type="ECO:0000256" key="7">
    <source>
        <dbReference type="ARBA" id="ARBA00023310"/>
    </source>
</evidence>
<comment type="similarity">
    <text evidence="8">Belongs to the ATPase delta chain family.</text>
</comment>
<evidence type="ECO:0000256" key="6">
    <source>
        <dbReference type="ARBA" id="ARBA00023196"/>
    </source>
</evidence>
<dbReference type="Proteomes" id="UP000215224">
    <property type="component" value="Chromosome"/>
</dbReference>
<keyword evidence="6 8" id="KW-0139">CF(1)</keyword>
<dbReference type="HAMAP" id="MF_01416">
    <property type="entry name" value="ATP_synth_delta_bact"/>
    <property type="match status" value="1"/>
</dbReference>
<reference evidence="9 10" key="1">
    <citation type="submission" date="2016-12" db="EMBL/GenBank/DDBJ databases">
        <title>The whole genome sequencing and assembly of Bacillus cohnii DSM 6307T strain.</title>
        <authorList>
            <person name="Lee Y.-J."/>
            <person name="Yi H."/>
            <person name="Bahn Y.-S."/>
            <person name="Kim J.F."/>
            <person name="Lee D.-W."/>
        </authorList>
    </citation>
    <scope>NUCLEOTIDE SEQUENCE [LARGE SCALE GENOMIC DNA]</scope>
    <source>
        <strain evidence="9 10">DSM 6307</strain>
    </source>
</reference>
<dbReference type="InterPro" id="IPR000711">
    <property type="entry name" value="ATPase_OSCP/dsu"/>
</dbReference>
<evidence type="ECO:0000313" key="9">
    <source>
        <dbReference type="EMBL" id="AST93744.1"/>
    </source>
</evidence>
<keyword evidence="10" id="KW-1185">Reference proteome</keyword>
<dbReference type="SUPFAM" id="SSF47928">
    <property type="entry name" value="N-terminal domain of the delta subunit of the F1F0-ATP synthase"/>
    <property type="match status" value="1"/>
</dbReference>
<dbReference type="STRING" id="1314751.GCA_001591425_03210"/>
<dbReference type="Gene3D" id="1.10.520.20">
    <property type="entry name" value="N-terminal domain of the delta subunit of the F1F0-ATP synthase"/>
    <property type="match status" value="1"/>
</dbReference>
<dbReference type="PROSITE" id="PS00389">
    <property type="entry name" value="ATPASE_DELTA"/>
    <property type="match status" value="1"/>
</dbReference>
<evidence type="ECO:0000256" key="4">
    <source>
        <dbReference type="ARBA" id="ARBA00023065"/>
    </source>
</evidence>
<dbReference type="InterPro" id="IPR020781">
    <property type="entry name" value="ATPase_OSCP/d_CS"/>
</dbReference>
<dbReference type="GO" id="GO:0005886">
    <property type="term" value="C:plasma membrane"/>
    <property type="evidence" value="ECO:0007669"/>
    <property type="project" value="UniProtKB-SubCell"/>
</dbReference>
<comment type="function">
    <text evidence="8">This protein is part of the stalk that links CF(0) to CF(1). It either transmits conformational changes from CF(0) to CF(1) or is implicated in proton conduction.</text>
</comment>
<dbReference type="GO" id="GO:0045259">
    <property type="term" value="C:proton-transporting ATP synthase complex"/>
    <property type="evidence" value="ECO:0007669"/>
    <property type="project" value="UniProtKB-KW"/>
</dbReference>
<accession>A0A223KWH6</accession>
<dbReference type="InterPro" id="IPR026015">
    <property type="entry name" value="ATP_synth_OSCP/delta_N_sf"/>
</dbReference>
<keyword evidence="4 8" id="KW-0406">Ion transport</keyword>
<dbReference type="GO" id="GO:0046933">
    <property type="term" value="F:proton-transporting ATP synthase activity, rotational mechanism"/>
    <property type="evidence" value="ECO:0007669"/>
    <property type="project" value="UniProtKB-UniRule"/>
</dbReference>
<dbReference type="PANTHER" id="PTHR11910">
    <property type="entry name" value="ATP SYNTHASE DELTA CHAIN"/>
    <property type="match status" value="1"/>
</dbReference>
<dbReference type="Pfam" id="PF00213">
    <property type="entry name" value="OSCP"/>
    <property type="match status" value="1"/>
</dbReference>
<dbReference type="KEGG" id="bcoh:BC6307_21960"/>
<evidence type="ECO:0000256" key="2">
    <source>
        <dbReference type="ARBA" id="ARBA00022448"/>
    </source>
</evidence>
<name>A0A223KWH6_9BACI</name>